<proteinExistence type="predicted"/>
<comment type="caution">
    <text evidence="1">The sequence shown here is derived from an EMBL/GenBank/DDBJ whole genome shotgun (WGS) entry which is preliminary data.</text>
</comment>
<reference evidence="1" key="1">
    <citation type="journal article" date="2015" name="Nature">
        <title>Complex archaea that bridge the gap between prokaryotes and eukaryotes.</title>
        <authorList>
            <person name="Spang A."/>
            <person name="Saw J.H."/>
            <person name="Jorgensen S.L."/>
            <person name="Zaremba-Niedzwiedzka K."/>
            <person name="Martijn J."/>
            <person name="Lind A.E."/>
            <person name="van Eijk R."/>
            <person name="Schleper C."/>
            <person name="Guy L."/>
            <person name="Ettema T.J."/>
        </authorList>
    </citation>
    <scope>NUCLEOTIDE SEQUENCE</scope>
</reference>
<evidence type="ECO:0000313" key="1">
    <source>
        <dbReference type="EMBL" id="KKN87465.1"/>
    </source>
</evidence>
<dbReference type="AlphaFoldDB" id="A0A0F9U2J1"/>
<gene>
    <name evidence="1" type="ORF">LCGC14_0259200</name>
</gene>
<name>A0A0F9U2J1_9ZZZZ</name>
<sequence length="78" mass="8602">MGEKTIEPNADGVLLVKCECGATIARHVHQTPPRSGEFFEVLCVCCKKRRHVFMTRDGKVFYNSSPSEPINMGGGFEG</sequence>
<accession>A0A0F9U2J1</accession>
<dbReference type="EMBL" id="LAZR01000138">
    <property type="protein sequence ID" value="KKN87465.1"/>
    <property type="molecule type" value="Genomic_DNA"/>
</dbReference>
<protein>
    <submittedName>
        <fullName evidence="1">Uncharacterized protein</fullName>
    </submittedName>
</protein>
<organism evidence="1">
    <name type="scientific">marine sediment metagenome</name>
    <dbReference type="NCBI Taxonomy" id="412755"/>
    <lineage>
        <taxon>unclassified sequences</taxon>
        <taxon>metagenomes</taxon>
        <taxon>ecological metagenomes</taxon>
    </lineage>
</organism>